<keyword evidence="3" id="KW-1185">Reference proteome</keyword>
<evidence type="ECO:0000313" key="2">
    <source>
        <dbReference type="EMBL" id="BBB15900.1"/>
    </source>
</evidence>
<dbReference type="AlphaFoldDB" id="A0A2Z5UXQ3"/>
<dbReference type="RefSeq" id="WP_126323429.1">
    <property type="nucleotide sequence ID" value="NZ_AP018005.1"/>
</dbReference>
<sequence length="158" mass="18354">MYKNVNKQQENQSIEKLNADITQLKNHLEEKEKQLKEIIRRKRVEREASRDTTAENRLGQALKHVLVDIGSIHIYVYPDTTIVTLPLMHKASREIHNLFTSFLKADLLKFEKIFPRFGNIEEIKISFPSTSLPDFEEGMRLSAGVDLSQDRCRIQADC</sequence>
<evidence type="ECO:0000256" key="1">
    <source>
        <dbReference type="SAM" id="Coils"/>
    </source>
</evidence>
<proteinExistence type="predicted"/>
<dbReference type="Proteomes" id="UP000282483">
    <property type="component" value="Chromosome"/>
</dbReference>
<dbReference type="EMBL" id="AP018005">
    <property type="protein sequence ID" value="BBB15900.1"/>
    <property type="molecule type" value="Genomic_DNA"/>
</dbReference>
<protein>
    <submittedName>
        <fullName evidence="2">Uncharacterized protein</fullName>
    </submittedName>
</protein>
<name>A0A2Z5UXQ3_9COXI</name>
<evidence type="ECO:0000313" key="3">
    <source>
        <dbReference type="Proteomes" id="UP000282483"/>
    </source>
</evidence>
<dbReference type="KEGG" id="rvi:RVIR1_14610"/>
<keyword evidence="1" id="KW-0175">Coiled coil</keyword>
<accession>A0A2Z5UXQ3</accession>
<organism evidence="2 3">
    <name type="scientific">Candidatus Rickettsiella viridis</name>
    <dbReference type="NCBI Taxonomy" id="676208"/>
    <lineage>
        <taxon>Bacteria</taxon>
        <taxon>Pseudomonadati</taxon>
        <taxon>Pseudomonadota</taxon>
        <taxon>Gammaproteobacteria</taxon>
        <taxon>Legionellales</taxon>
        <taxon>Coxiellaceae</taxon>
        <taxon>Rickettsiella</taxon>
    </lineage>
</organism>
<feature type="coiled-coil region" evidence="1">
    <location>
        <begin position="7"/>
        <end position="48"/>
    </location>
</feature>
<reference evidence="2 3" key="1">
    <citation type="submission" date="2017-03" db="EMBL/GenBank/DDBJ databases">
        <title>The genome sequence of Candidatus Rickettsiella viridis.</title>
        <authorList>
            <person name="Nikoh N."/>
            <person name="Tsuchida T."/>
            <person name="Yamaguchi K."/>
            <person name="Maeda T."/>
            <person name="Shigenobu S."/>
            <person name="Fukatsu T."/>
        </authorList>
    </citation>
    <scope>NUCLEOTIDE SEQUENCE [LARGE SCALE GENOMIC DNA]</scope>
    <source>
        <strain evidence="2 3">Ap-RA04</strain>
    </source>
</reference>
<gene>
    <name evidence="2" type="ORF">RVIR1_14610</name>
</gene>